<dbReference type="EMBL" id="FNFP01000001">
    <property type="protein sequence ID" value="SDK14163.1"/>
    <property type="molecule type" value="Genomic_DNA"/>
</dbReference>
<accession>A0A1G8ZGP7</accession>
<dbReference type="RefSeq" id="WP_090550728.1">
    <property type="nucleotide sequence ID" value="NZ_FNFP01000001.1"/>
</dbReference>
<feature type="DNA-binding region" description="H-T-H motif" evidence="2">
    <location>
        <begin position="32"/>
        <end position="51"/>
    </location>
</feature>
<dbReference type="Gene3D" id="1.10.357.10">
    <property type="entry name" value="Tetracycline Repressor, domain 2"/>
    <property type="match status" value="1"/>
</dbReference>
<gene>
    <name evidence="4" type="ORF">SAMN05660472_00855</name>
</gene>
<evidence type="ECO:0000313" key="5">
    <source>
        <dbReference type="Proteomes" id="UP000198718"/>
    </source>
</evidence>
<dbReference type="InterPro" id="IPR009057">
    <property type="entry name" value="Homeodomain-like_sf"/>
</dbReference>
<reference evidence="4 5" key="1">
    <citation type="submission" date="2016-10" db="EMBL/GenBank/DDBJ databases">
        <authorList>
            <person name="de Groot N.N."/>
        </authorList>
    </citation>
    <scope>NUCLEOTIDE SEQUENCE [LARGE SCALE GENOMIC DNA]</scope>
    <source>
        <strain evidence="4 5">DSM 18346</strain>
    </source>
</reference>
<dbReference type="Proteomes" id="UP000198718">
    <property type="component" value="Unassembled WGS sequence"/>
</dbReference>
<dbReference type="GO" id="GO:0003677">
    <property type="term" value="F:DNA binding"/>
    <property type="evidence" value="ECO:0007669"/>
    <property type="project" value="UniProtKB-UniRule"/>
</dbReference>
<dbReference type="PROSITE" id="PS50977">
    <property type="entry name" value="HTH_TETR_2"/>
    <property type="match status" value="1"/>
</dbReference>
<evidence type="ECO:0000256" key="1">
    <source>
        <dbReference type="ARBA" id="ARBA00023125"/>
    </source>
</evidence>
<name>A0A1G8ZGP7_9FIRM</name>
<keyword evidence="5" id="KW-1185">Reference proteome</keyword>
<organism evidence="4 5">
    <name type="scientific">Natronincola ferrireducens</name>
    <dbReference type="NCBI Taxonomy" id="393762"/>
    <lineage>
        <taxon>Bacteria</taxon>
        <taxon>Bacillati</taxon>
        <taxon>Bacillota</taxon>
        <taxon>Clostridia</taxon>
        <taxon>Peptostreptococcales</taxon>
        <taxon>Natronincolaceae</taxon>
        <taxon>Natronincola</taxon>
    </lineage>
</organism>
<feature type="domain" description="HTH tetR-type" evidence="3">
    <location>
        <begin position="9"/>
        <end position="69"/>
    </location>
</feature>
<dbReference type="InterPro" id="IPR001647">
    <property type="entry name" value="HTH_TetR"/>
</dbReference>
<dbReference type="OrthoDB" id="5366068at2"/>
<sequence>MSKKEIQKRRMMSYFIEATNHIIEEEGLEAVTVRKVADIAGYNSATLYNYFENLDHLIFFASMKYVKEYSEALPCYLKGVETAFDKYVAIWRCFCYYSFSKPKIYHAIFFDAYSDYIRDSVKEYYEIFPEDLVAESEELLSMFLEKNIYERNISILKSCVKEGFIEEKDLYDINKMTYLIYYGMLCKILNNKDLYTVDEAVEMTLKYIKKTIQCYSTCL</sequence>
<evidence type="ECO:0000259" key="3">
    <source>
        <dbReference type="PROSITE" id="PS50977"/>
    </source>
</evidence>
<proteinExistence type="predicted"/>
<evidence type="ECO:0000256" key="2">
    <source>
        <dbReference type="PROSITE-ProRule" id="PRU00335"/>
    </source>
</evidence>
<dbReference type="Pfam" id="PF00440">
    <property type="entry name" value="TetR_N"/>
    <property type="match status" value="1"/>
</dbReference>
<dbReference type="STRING" id="393762.SAMN05660472_00855"/>
<protein>
    <submittedName>
        <fullName evidence="4">Transcriptional regulator, TetR family</fullName>
    </submittedName>
</protein>
<dbReference type="AlphaFoldDB" id="A0A1G8ZGP7"/>
<dbReference type="SUPFAM" id="SSF46689">
    <property type="entry name" value="Homeodomain-like"/>
    <property type="match status" value="1"/>
</dbReference>
<keyword evidence="1 2" id="KW-0238">DNA-binding</keyword>
<evidence type="ECO:0000313" key="4">
    <source>
        <dbReference type="EMBL" id="SDK14163.1"/>
    </source>
</evidence>